<dbReference type="PANTHER" id="PTHR35563:SF2">
    <property type="entry name" value="BARREL METAL-DEPENDENT HYDROLASE, PUTATIVE (AFU_ORTHOLOGUE AFUA_1G16240)-RELATED"/>
    <property type="match status" value="1"/>
</dbReference>
<evidence type="ECO:0000313" key="2">
    <source>
        <dbReference type="EMBL" id="KAK1766915.1"/>
    </source>
</evidence>
<name>A0AAJ0BZ17_9PEZI</name>
<evidence type="ECO:0000313" key="3">
    <source>
        <dbReference type="Proteomes" id="UP001244011"/>
    </source>
</evidence>
<feature type="domain" description="Amidohydrolase-related" evidence="1">
    <location>
        <begin position="4"/>
        <end position="280"/>
    </location>
</feature>
<gene>
    <name evidence="2" type="ORF">QBC33DRAFT_588266</name>
</gene>
<dbReference type="InterPro" id="IPR032466">
    <property type="entry name" value="Metal_Hydrolase"/>
</dbReference>
<dbReference type="InterPro" id="IPR006680">
    <property type="entry name" value="Amidohydro-rel"/>
</dbReference>
<organism evidence="2 3">
    <name type="scientific">Phialemonium atrogriseum</name>
    <dbReference type="NCBI Taxonomy" id="1093897"/>
    <lineage>
        <taxon>Eukaryota</taxon>
        <taxon>Fungi</taxon>
        <taxon>Dikarya</taxon>
        <taxon>Ascomycota</taxon>
        <taxon>Pezizomycotina</taxon>
        <taxon>Sordariomycetes</taxon>
        <taxon>Sordariomycetidae</taxon>
        <taxon>Cephalothecales</taxon>
        <taxon>Cephalothecaceae</taxon>
        <taxon>Phialemonium</taxon>
    </lineage>
</organism>
<accession>A0AAJ0BZ17</accession>
<proteinExistence type="predicted"/>
<dbReference type="InterPro" id="IPR052358">
    <property type="entry name" value="Aro_Compnd_Degr_Hydrolases"/>
</dbReference>
<dbReference type="GO" id="GO:0016787">
    <property type="term" value="F:hydrolase activity"/>
    <property type="evidence" value="ECO:0007669"/>
    <property type="project" value="InterPro"/>
</dbReference>
<dbReference type="Pfam" id="PF04909">
    <property type="entry name" value="Amidohydro_2"/>
    <property type="match status" value="1"/>
</dbReference>
<comment type="caution">
    <text evidence="2">The sequence shown here is derived from an EMBL/GenBank/DDBJ whole genome shotgun (WGS) entry which is preliminary data.</text>
</comment>
<dbReference type="AlphaFoldDB" id="A0AAJ0BZ17"/>
<dbReference type="EMBL" id="MU839010">
    <property type="protein sequence ID" value="KAK1766915.1"/>
    <property type="molecule type" value="Genomic_DNA"/>
</dbReference>
<keyword evidence="3" id="KW-1185">Reference proteome</keyword>
<dbReference type="Proteomes" id="UP001244011">
    <property type="component" value="Unassembled WGS sequence"/>
</dbReference>
<dbReference type="Gene3D" id="3.20.20.140">
    <property type="entry name" value="Metal-dependent hydrolases"/>
    <property type="match status" value="1"/>
</dbReference>
<sequence length="286" mass="30463">MHVFDPDAYPLSPEAAYTPKPHTLPSALAFESSLGLDNIVLVQPSVYGTDNTCLLDALHCLGPRRTRAVVALSPATTSPSTLRAWHAAGVRAVRINLVSPAESATTTAITDLAAAAQHLLRTHADAVRPLGWAVQLYVPLALLDALEPLVPGLGVRVVVDHMGQPPAGRAAADPYDMPGFAALVRLMRGGRTFVKLSAPYRISGAGAAAAEEGYADVEPVARELLRVGGRRSVVFATDWPHTRFEGLDVRPWVEKVLGTCGDDDELVGRVFRGDAEDLWDARPGGE</sequence>
<dbReference type="RefSeq" id="XP_060283128.1">
    <property type="nucleotide sequence ID" value="XM_060431538.1"/>
</dbReference>
<evidence type="ECO:0000259" key="1">
    <source>
        <dbReference type="Pfam" id="PF04909"/>
    </source>
</evidence>
<dbReference type="PANTHER" id="PTHR35563">
    <property type="entry name" value="BARREL METAL-DEPENDENT HYDROLASE, PUTATIVE (AFU_ORTHOLOGUE AFUA_1G16240)-RELATED"/>
    <property type="match status" value="1"/>
</dbReference>
<dbReference type="GeneID" id="85314725"/>
<reference evidence="2" key="1">
    <citation type="submission" date="2023-06" db="EMBL/GenBank/DDBJ databases">
        <title>Genome-scale phylogeny and comparative genomics of the fungal order Sordariales.</title>
        <authorList>
            <consortium name="Lawrence Berkeley National Laboratory"/>
            <person name="Hensen N."/>
            <person name="Bonometti L."/>
            <person name="Westerberg I."/>
            <person name="Brannstrom I.O."/>
            <person name="Guillou S."/>
            <person name="Cros-Aarteil S."/>
            <person name="Calhoun S."/>
            <person name="Haridas S."/>
            <person name="Kuo A."/>
            <person name="Mondo S."/>
            <person name="Pangilinan J."/>
            <person name="Riley R."/>
            <person name="Labutti K."/>
            <person name="Andreopoulos B."/>
            <person name="Lipzen A."/>
            <person name="Chen C."/>
            <person name="Yanf M."/>
            <person name="Daum C."/>
            <person name="Ng V."/>
            <person name="Clum A."/>
            <person name="Steindorff A."/>
            <person name="Ohm R."/>
            <person name="Martin F."/>
            <person name="Silar P."/>
            <person name="Natvig D."/>
            <person name="Lalanne C."/>
            <person name="Gautier V."/>
            <person name="Ament-Velasquez S.L."/>
            <person name="Kruys A."/>
            <person name="Hutchinson M.I."/>
            <person name="Powell A.J."/>
            <person name="Barry K."/>
            <person name="Miller A.N."/>
            <person name="Grigoriev I.V."/>
            <person name="Debuchy R."/>
            <person name="Gladieux P."/>
            <person name="Thoren M.H."/>
            <person name="Johannesson H."/>
        </authorList>
    </citation>
    <scope>NUCLEOTIDE SEQUENCE</scope>
    <source>
        <strain evidence="2">8032-3</strain>
    </source>
</reference>
<protein>
    <recommendedName>
        <fullName evidence="1">Amidohydrolase-related domain-containing protein</fullName>
    </recommendedName>
</protein>
<dbReference type="SUPFAM" id="SSF51556">
    <property type="entry name" value="Metallo-dependent hydrolases"/>
    <property type="match status" value="1"/>
</dbReference>